<dbReference type="SUPFAM" id="SSF55785">
    <property type="entry name" value="PYP-like sensor domain (PAS domain)"/>
    <property type="match status" value="2"/>
</dbReference>
<dbReference type="GO" id="GO:0000155">
    <property type="term" value="F:phosphorelay sensor kinase activity"/>
    <property type="evidence" value="ECO:0007669"/>
    <property type="project" value="InterPro"/>
</dbReference>
<evidence type="ECO:0000256" key="5">
    <source>
        <dbReference type="ARBA" id="ARBA00022777"/>
    </source>
</evidence>
<dbReference type="InterPro" id="IPR000700">
    <property type="entry name" value="PAS-assoc_C"/>
</dbReference>
<dbReference type="InterPro" id="IPR050482">
    <property type="entry name" value="Sensor_HK_TwoCompSys"/>
</dbReference>
<dbReference type="Pfam" id="PF02518">
    <property type="entry name" value="HATPase_c"/>
    <property type="match status" value="1"/>
</dbReference>
<dbReference type="PANTHER" id="PTHR24421">
    <property type="entry name" value="NITRATE/NITRITE SENSOR PROTEIN NARX-RELATED"/>
    <property type="match status" value="1"/>
</dbReference>
<dbReference type="Pfam" id="PF13426">
    <property type="entry name" value="PAS_9"/>
    <property type="match status" value="1"/>
</dbReference>
<feature type="domain" description="PAC" evidence="10">
    <location>
        <begin position="197"/>
        <end position="250"/>
    </location>
</feature>
<dbReference type="SUPFAM" id="SSF55874">
    <property type="entry name" value="ATPase domain of HSP90 chaperone/DNA topoisomerase II/histidine kinase"/>
    <property type="match status" value="1"/>
</dbReference>
<dbReference type="PROSITE" id="PS50113">
    <property type="entry name" value="PAC"/>
    <property type="match status" value="1"/>
</dbReference>
<dbReference type="CDD" id="cd16917">
    <property type="entry name" value="HATPase_UhpB-NarQ-NarX-like"/>
    <property type="match status" value="1"/>
</dbReference>
<keyword evidence="8" id="KW-0472">Membrane</keyword>
<comment type="caution">
    <text evidence="11">The sequence shown here is derived from an EMBL/GenBank/DDBJ whole genome shotgun (WGS) entry which is preliminary data.</text>
</comment>
<dbReference type="SMART" id="SM00387">
    <property type="entry name" value="HATPase_c"/>
    <property type="match status" value="1"/>
</dbReference>
<dbReference type="PANTHER" id="PTHR24421:SF37">
    <property type="entry name" value="SENSOR HISTIDINE KINASE NARS"/>
    <property type="match status" value="1"/>
</dbReference>
<name>S7TZV1_DESML</name>
<feature type="domain" description="Histidine kinase" evidence="9">
    <location>
        <begin position="373"/>
        <end position="466"/>
    </location>
</feature>
<dbReference type="Pfam" id="PF13188">
    <property type="entry name" value="PAS_8"/>
    <property type="match status" value="1"/>
</dbReference>
<evidence type="ECO:0000256" key="4">
    <source>
        <dbReference type="ARBA" id="ARBA00022692"/>
    </source>
</evidence>
<dbReference type="STRING" id="897.B2D07_07555"/>
<protein>
    <submittedName>
        <fullName evidence="11">PAS/PAC sensor signal transduction histidine kinase</fullName>
    </submittedName>
</protein>
<evidence type="ECO:0000313" key="11">
    <source>
        <dbReference type="EMBL" id="EPR42617.1"/>
    </source>
</evidence>
<dbReference type="AlphaFoldDB" id="S7TZV1"/>
<accession>S7TZV1</accession>
<dbReference type="InterPro" id="IPR035965">
    <property type="entry name" value="PAS-like_dom_sf"/>
</dbReference>
<keyword evidence="2" id="KW-1003">Cell membrane</keyword>
<comment type="subcellular location">
    <subcellularLocation>
        <location evidence="1">Cell membrane</location>
        <topology evidence="1">Multi-pass membrane protein</topology>
    </subcellularLocation>
</comment>
<dbReference type="InterPro" id="IPR003594">
    <property type="entry name" value="HATPase_dom"/>
</dbReference>
<evidence type="ECO:0000256" key="1">
    <source>
        <dbReference type="ARBA" id="ARBA00004651"/>
    </source>
</evidence>
<keyword evidence="7" id="KW-0902">Two-component regulatory system</keyword>
<evidence type="ECO:0000256" key="6">
    <source>
        <dbReference type="ARBA" id="ARBA00022989"/>
    </source>
</evidence>
<dbReference type="Gene3D" id="3.30.450.20">
    <property type="entry name" value="PAS domain"/>
    <property type="match status" value="2"/>
</dbReference>
<dbReference type="Gene3D" id="3.30.565.10">
    <property type="entry name" value="Histidine kinase-like ATPase, C-terminal domain"/>
    <property type="match status" value="1"/>
</dbReference>
<keyword evidence="12" id="KW-1185">Reference proteome</keyword>
<evidence type="ECO:0000259" key="10">
    <source>
        <dbReference type="PROSITE" id="PS50113"/>
    </source>
</evidence>
<dbReference type="Proteomes" id="UP000014977">
    <property type="component" value="Unassembled WGS sequence"/>
</dbReference>
<evidence type="ECO:0000313" key="12">
    <source>
        <dbReference type="Proteomes" id="UP000014977"/>
    </source>
</evidence>
<dbReference type="RefSeq" id="WP_020875989.1">
    <property type="nucleotide sequence ID" value="NZ_ATHJ01000064.1"/>
</dbReference>
<dbReference type="InterPro" id="IPR005467">
    <property type="entry name" value="His_kinase_dom"/>
</dbReference>
<keyword evidence="4" id="KW-0812">Transmembrane</keyword>
<evidence type="ECO:0000256" key="2">
    <source>
        <dbReference type="ARBA" id="ARBA00022475"/>
    </source>
</evidence>
<dbReference type="InterPro" id="IPR011712">
    <property type="entry name" value="Sig_transdc_His_kin_sub3_dim/P"/>
</dbReference>
<dbReference type="eggNOG" id="COG4585">
    <property type="taxonomic scope" value="Bacteria"/>
</dbReference>
<dbReference type="PROSITE" id="PS50109">
    <property type="entry name" value="HIS_KIN"/>
    <property type="match status" value="1"/>
</dbReference>
<organism evidence="11 12">
    <name type="scientific">Desulfococcus multivorans DSM 2059</name>
    <dbReference type="NCBI Taxonomy" id="1121405"/>
    <lineage>
        <taxon>Bacteria</taxon>
        <taxon>Pseudomonadati</taxon>
        <taxon>Thermodesulfobacteriota</taxon>
        <taxon>Desulfobacteria</taxon>
        <taxon>Desulfobacterales</taxon>
        <taxon>Desulfococcaceae</taxon>
        <taxon>Desulfococcus</taxon>
    </lineage>
</organism>
<dbReference type="EMBL" id="ATHJ01000064">
    <property type="protein sequence ID" value="EPR42617.1"/>
    <property type="molecule type" value="Genomic_DNA"/>
</dbReference>
<evidence type="ECO:0000259" key="9">
    <source>
        <dbReference type="PROSITE" id="PS50109"/>
    </source>
</evidence>
<keyword evidence="5 11" id="KW-0418">Kinase</keyword>
<evidence type="ECO:0000256" key="3">
    <source>
        <dbReference type="ARBA" id="ARBA00022679"/>
    </source>
</evidence>
<sequence length="474" mass="54374">MKANWQDSEQWFQALFEHNPNAAIVFDEETRRIESINRAAKILFNYREEIFRTLTLSDIIDTDPPRLCDAELRREIRAFRTMAGAVFTSEIAEGKFVFNGQSKILWIVREMDNQSDVEALLRERKVQEYRSLVENIAIGVTLIGRDMRILTLNRQMRCWYPRIDFSRQPLCYQAFNDPPGEKICTYCPVIQTLRDGRVHEAVAEIPSERSVRYFRIVASPVVDKEGNIRAAIEMVEDISEQRAAERQIRTLSQQLLTAQENERLMISNELHDSVAQDLSTMKISLALTLGESSTLPDDVRKTLTDMSSILSRTIRTVRNLSYDLRPPGLKEIGLIETLGSYCDEFAEDAGIHAEFHSTGLKNRAMNPFLEINIYRLVQEGLNNIRKHAEARRAVIFLIGAYPNVILRIEDDGKGFDVAAREQAGFSEKRMGLSSMRERVNLLMGKMSIRSRPGEGTRIFIRFPFRDGLSDLSEI</sequence>
<dbReference type="InterPro" id="IPR036890">
    <property type="entry name" value="HATPase_C_sf"/>
</dbReference>
<dbReference type="InterPro" id="IPR000014">
    <property type="entry name" value="PAS"/>
</dbReference>
<evidence type="ECO:0000256" key="8">
    <source>
        <dbReference type="ARBA" id="ARBA00023136"/>
    </source>
</evidence>
<evidence type="ECO:0000256" key="7">
    <source>
        <dbReference type="ARBA" id="ARBA00023012"/>
    </source>
</evidence>
<dbReference type="OrthoDB" id="6231at2"/>
<gene>
    <name evidence="11" type="ORF">dsmv_1605</name>
</gene>
<keyword evidence="3" id="KW-0808">Transferase</keyword>
<reference evidence="11 12" key="1">
    <citation type="journal article" date="2013" name="Genome Announc.">
        <title>Draft genome sequences for three mercury-methylating, sulfate-reducing bacteria.</title>
        <authorList>
            <person name="Brown S.D."/>
            <person name="Hurt R.A.Jr."/>
            <person name="Gilmour C.C."/>
            <person name="Elias D.A."/>
        </authorList>
    </citation>
    <scope>NUCLEOTIDE SEQUENCE [LARGE SCALE GENOMIC DNA]</scope>
    <source>
        <strain evidence="11 12">DSM 2059</strain>
    </source>
</reference>
<dbReference type="Gene3D" id="1.20.5.1930">
    <property type="match status" value="1"/>
</dbReference>
<dbReference type="SMART" id="SM00091">
    <property type="entry name" value="PAS"/>
    <property type="match status" value="2"/>
</dbReference>
<keyword evidence="6" id="KW-1133">Transmembrane helix</keyword>
<dbReference type="GO" id="GO:0046983">
    <property type="term" value="F:protein dimerization activity"/>
    <property type="evidence" value="ECO:0007669"/>
    <property type="project" value="InterPro"/>
</dbReference>
<proteinExistence type="predicted"/>
<dbReference type="Pfam" id="PF07730">
    <property type="entry name" value="HisKA_3"/>
    <property type="match status" value="1"/>
</dbReference>
<dbReference type="GO" id="GO:0005886">
    <property type="term" value="C:plasma membrane"/>
    <property type="evidence" value="ECO:0007669"/>
    <property type="project" value="UniProtKB-SubCell"/>
</dbReference>